<gene>
    <name evidence="3" type="ORF">ACFFRH_26600</name>
</gene>
<dbReference type="Pfam" id="PF13469">
    <property type="entry name" value="Sulfotransfer_3"/>
    <property type="match status" value="1"/>
</dbReference>
<feature type="region of interest" description="Disordered" evidence="2">
    <location>
        <begin position="31"/>
        <end position="58"/>
    </location>
</feature>
<accession>A0ABV5TIY0</accession>
<evidence type="ECO:0000256" key="2">
    <source>
        <dbReference type="SAM" id="MobiDB-lite"/>
    </source>
</evidence>
<dbReference type="SUPFAM" id="SSF52540">
    <property type="entry name" value="P-loop containing nucleoside triphosphate hydrolases"/>
    <property type="match status" value="1"/>
</dbReference>
<evidence type="ECO:0000313" key="4">
    <source>
        <dbReference type="Proteomes" id="UP001589610"/>
    </source>
</evidence>
<dbReference type="GO" id="GO:0016740">
    <property type="term" value="F:transferase activity"/>
    <property type="evidence" value="ECO:0007669"/>
    <property type="project" value="UniProtKB-KW"/>
</dbReference>
<dbReference type="PANTHER" id="PTHR12788:SF10">
    <property type="entry name" value="PROTEIN-TYROSINE SULFOTRANSFERASE"/>
    <property type="match status" value="1"/>
</dbReference>
<dbReference type="Gene3D" id="3.40.50.300">
    <property type="entry name" value="P-loop containing nucleotide triphosphate hydrolases"/>
    <property type="match status" value="1"/>
</dbReference>
<protein>
    <submittedName>
        <fullName evidence="3">Sulfotransferase</fullName>
        <ecNumber evidence="3">2.8.2.-</ecNumber>
    </submittedName>
</protein>
<dbReference type="Proteomes" id="UP001589610">
    <property type="component" value="Unassembled WGS sequence"/>
</dbReference>
<reference evidence="3 4" key="1">
    <citation type="submission" date="2024-09" db="EMBL/GenBank/DDBJ databases">
        <authorList>
            <person name="Sun Q."/>
            <person name="Mori K."/>
        </authorList>
    </citation>
    <scope>NUCLEOTIDE SEQUENCE [LARGE SCALE GENOMIC DNA]</scope>
    <source>
        <strain evidence="3 4">JCM 3028</strain>
    </source>
</reference>
<proteinExistence type="predicted"/>
<dbReference type="InterPro" id="IPR027417">
    <property type="entry name" value="P-loop_NTPase"/>
</dbReference>
<name>A0ABV5TIY0_9ACTN</name>
<dbReference type="RefSeq" id="WP_386160335.1">
    <property type="nucleotide sequence ID" value="NZ_JBHMBS010000013.1"/>
</dbReference>
<keyword evidence="4" id="KW-1185">Reference proteome</keyword>
<dbReference type="InterPro" id="IPR026634">
    <property type="entry name" value="TPST-like"/>
</dbReference>
<evidence type="ECO:0000256" key="1">
    <source>
        <dbReference type="ARBA" id="ARBA00022679"/>
    </source>
</evidence>
<dbReference type="PANTHER" id="PTHR12788">
    <property type="entry name" value="PROTEIN-TYROSINE SULFOTRANSFERASE 2"/>
    <property type="match status" value="1"/>
</dbReference>
<feature type="compositionally biased region" description="Pro residues" evidence="2">
    <location>
        <begin position="37"/>
        <end position="56"/>
    </location>
</feature>
<keyword evidence="1 3" id="KW-0808">Transferase</keyword>
<dbReference type="EMBL" id="JBHMBS010000013">
    <property type="protein sequence ID" value="MFB9679063.1"/>
    <property type="molecule type" value="Genomic_DNA"/>
</dbReference>
<evidence type="ECO:0000313" key="3">
    <source>
        <dbReference type="EMBL" id="MFB9679063.1"/>
    </source>
</evidence>
<comment type="caution">
    <text evidence="3">The sequence shown here is derived from an EMBL/GenBank/DDBJ whole genome shotgun (WGS) entry which is preliminary data.</text>
</comment>
<dbReference type="EC" id="2.8.2.-" evidence="3"/>
<sequence length="299" mass="33819">MPWIPTVLVMAWKTRVNTALEGMTGYNITRVRRRAIPPSPSPPPPPPADVPRPPADPETDRLLREPVFVLSPVRSGSTLLRVMLNSHSRIHAPHELHVRRLAVTLTTDPLRQAMEALGLSASDIEHILWDRMLHRELAGSGKQIIVDKTPSNVFAHRRLATCWPDARYIFLMRHPASIALSWHEAAPLERPWAEAVRHTLQYMRYLTEARRLLDGLTLTYEALVADPEGEMRRVCGHLGVGYEPGMLTYGDHGHGEFVKGIGDWRDKIRSGRVQPGRPLPAPEEIPEELREICAEWGYL</sequence>
<organism evidence="3 4">
    <name type="scientific">Streptosporangium vulgare</name>
    <dbReference type="NCBI Taxonomy" id="46190"/>
    <lineage>
        <taxon>Bacteria</taxon>
        <taxon>Bacillati</taxon>
        <taxon>Actinomycetota</taxon>
        <taxon>Actinomycetes</taxon>
        <taxon>Streptosporangiales</taxon>
        <taxon>Streptosporangiaceae</taxon>
        <taxon>Streptosporangium</taxon>
    </lineage>
</organism>